<evidence type="ECO:0000313" key="8">
    <source>
        <dbReference type="EMBL" id="KAJ1915171.1"/>
    </source>
</evidence>
<comment type="cofactor">
    <cofactor evidence="1 6">
        <name>a divalent metal cation</name>
        <dbReference type="ChEBI" id="CHEBI:60240"/>
    </cofactor>
</comment>
<dbReference type="Gene3D" id="3.30.1330.30">
    <property type="match status" value="1"/>
</dbReference>
<evidence type="ECO:0000259" key="7">
    <source>
        <dbReference type="SMART" id="SM01194"/>
    </source>
</evidence>
<dbReference type="SUPFAM" id="SSF53137">
    <property type="entry name" value="Translational machinery components"/>
    <property type="match status" value="1"/>
</dbReference>
<dbReference type="FunFam" id="2.30.30.870:FF:000001">
    <property type="entry name" value="Protein pelota homolog"/>
    <property type="match status" value="1"/>
</dbReference>
<dbReference type="GO" id="GO:0070651">
    <property type="term" value="P:nonfunctional rRNA decay"/>
    <property type="evidence" value="ECO:0007669"/>
    <property type="project" value="TreeGrafter"/>
</dbReference>
<comment type="caution">
    <text evidence="8">The sequence shown here is derived from an EMBL/GenBank/DDBJ whole genome shotgun (WGS) entry which is preliminary data.</text>
</comment>
<evidence type="ECO:0000256" key="5">
    <source>
        <dbReference type="ARBA" id="ARBA00022723"/>
    </source>
</evidence>
<reference evidence="8" key="1">
    <citation type="submission" date="2022-07" db="EMBL/GenBank/DDBJ databases">
        <title>Phylogenomic reconstructions and comparative analyses of Kickxellomycotina fungi.</title>
        <authorList>
            <person name="Reynolds N.K."/>
            <person name="Stajich J.E."/>
            <person name="Barry K."/>
            <person name="Grigoriev I.V."/>
            <person name="Crous P."/>
            <person name="Smith M.E."/>
        </authorList>
    </citation>
    <scope>NUCLEOTIDE SEQUENCE</scope>
    <source>
        <strain evidence="8">RSA 861</strain>
    </source>
</reference>
<dbReference type="Pfam" id="PF03465">
    <property type="entry name" value="eRF1_3"/>
    <property type="match status" value="1"/>
</dbReference>
<dbReference type="InterPro" id="IPR058547">
    <property type="entry name" value="Pelota_N"/>
</dbReference>
<dbReference type="SUPFAM" id="SSF55315">
    <property type="entry name" value="L30e-like"/>
    <property type="match status" value="1"/>
</dbReference>
<name>A0A9W7ZZQ6_9FUNG</name>
<keyword evidence="9" id="KW-1185">Reference proteome</keyword>
<dbReference type="InterPro" id="IPR005140">
    <property type="entry name" value="eRF1_Pelota-like_N"/>
</dbReference>
<dbReference type="GO" id="GO:0071025">
    <property type="term" value="P:RNA surveillance"/>
    <property type="evidence" value="ECO:0007669"/>
    <property type="project" value="InterPro"/>
</dbReference>
<feature type="domain" description="eRF1/Pelota-like N-terminal" evidence="7">
    <location>
        <begin position="1"/>
        <end position="130"/>
    </location>
</feature>
<dbReference type="GO" id="GO:0032790">
    <property type="term" value="P:ribosome disassembly"/>
    <property type="evidence" value="ECO:0007669"/>
    <property type="project" value="TreeGrafter"/>
</dbReference>
<dbReference type="GO" id="GO:0070966">
    <property type="term" value="P:nuclear-transcribed mRNA catabolic process, no-go decay"/>
    <property type="evidence" value="ECO:0007669"/>
    <property type="project" value="InterPro"/>
</dbReference>
<dbReference type="InterPro" id="IPR005141">
    <property type="entry name" value="eRF1_2"/>
</dbReference>
<comment type="similarity">
    <text evidence="3 6">Belongs to the eukaryotic release factor 1 family. Pelota subfamily.</text>
</comment>
<dbReference type="InterPro" id="IPR029064">
    <property type="entry name" value="Ribosomal_eL30-like_sf"/>
</dbReference>
<dbReference type="GO" id="GO:0046872">
    <property type="term" value="F:metal ion binding"/>
    <property type="evidence" value="ECO:0007669"/>
    <property type="project" value="UniProtKB-KW"/>
</dbReference>
<dbReference type="FunFam" id="3.30.1330.30:FF:000008">
    <property type="entry name" value="Protein pelota homolog"/>
    <property type="match status" value="1"/>
</dbReference>
<dbReference type="PANTHER" id="PTHR10853">
    <property type="entry name" value="PELOTA"/>
    <property type="match status" value="1"/>
</dbReference>
<dbReference type="GO" id="GO:0005737">
    <property type="term" value="C:cytoplasm"/>
    <property type="evidence" value="ECO:0007669"/>
    <property type="project" value="UniProtKB-SubCell"/>
</dbReference>
<dbReference type="EMBL" id="JANBPT010000645">
    <property type="protein sequence ID" value="KAJ1915171.1"/>
    <property type="molecule type" value="Genomic_DNA"/>
</dbReference>
<dbReference type="Proteomes" id="UP001150569">
    <property type="component" value="Unassembled WGS sequence"/>
</dbReference>
<dbReference type="Pfam" id="PF26356">
    <property type="entry name" value="Pelota_N"/>
    <property type="match status" value="1"/>
</dbReference>
<comment type="function">
    <text evidence="6">Component of the Dom34-Hbs1 complex, a complex that recognizes stalled ribosomes and triggers the No-Go Decay (NGD) pathway (PubMed:20890290). In the Dom34-Hbs1 complex, dom34 recognizes ribosomes stalled at the 3' end of an mRNA and engages stalled ribosomes by destabilizing mRNA in the mRNA channel. Following ribosome-binding, the Dom34-Hbs1 complex promotes the disassembly of stalled ribosomes, followed by degradation of damaged mRNAs as part of the NGD pathway.</text>
</comment>
<protein>
    <recommendedName>
        <fullName evidence="6">Protein DOM34 homolog</fullName>
    </recommendedName>
</protein>
<gene>
    <name evidence="8" type="primary">DOM34_2</name>
    <name evidence="8" type="ORF">IWQ60_008540</name>
</gene>
<dbReference type="PANTHER" id="PTHR10853:SF0">
    <property type="entry name" value="PROTEIN PELOTA HOMOLOG"/>
    <property type="match status" value="1"/>
</dbReference>
<dbReference type="InterPro" id="IPR004405">
    <property type="entry name" value="TF_pelota"/>
</dbReference>
<accession>A0A9W7ZZQ6</accession>
<dbReference type="Pfam" id="PF03464">
    <property type="entry name" value="eRF1_2"/>
    <property type="match status" value="1"/>
</dbReference>
<comment type="subcellular location">
    <subcellularLocation>
        <location evidence="2 6">Cytoplasm</location>
    </subcellularLocation>
</comment>
<sequence>MKLIAKHIEKDRTGYVTLCPEEAEDMWYIYNILQVGDRLKASTVRRVTTESSTGSVASSRVRTKVTIVIAAIDFDSQASTLHVNGQNVEENKHIKLGAFHTLDLELRQNFTLAKAEWDFFTLGKIDEACDLSKRAEVGAIVLQEGLANVCLLTQNMTVVRQRIETPVPRKRQGSATDYEKGMVRFYDQVFKAMLLHIDLALIKAVIIASPGFTKKSGLKLIFENKYKFLLVHCSSGHKHALQEVIQDPTVRARLADTKASRETRALEDFYKMLNDDEDRAFYGYDHVARANEQGAIDRLLVTDALFRSADIATRKRYIALAEAVRADGGKVHIFSSHHVSGEQLSQLTGVAAMLKFPIPDLESDDNDGDENDEG</sequence>
<evidence type="ECO:0000256" key="3">
    <source>
        <dbReference type="ARBA" id="ARBA00009504"/>
    </source>
</evidence>
<dbReference type="AlphaFoldDB" id="A0A9W7ZZQ6"/>
<dbReference type="GO" id="GO:0070481">
    <property type="term" value="P:nuclear-transcribed mRNA catabolic process, non-stop decay"/>
    <property type="evidence" value="ECO:0007669"/>
    <property type="project" value="InterPro"/>
</dbReference>
<dbReference type="SMART" id="SM01194">
    <property type="entry name" value="eRF1_1"/>
    <property type="match status" value="1"/>
</dbReference>
<proteinExistence type="inferred from homology"/>
<dbReference type="InterPro" id="IPR038069">
    <property type="entry name" value="Pelota/DOM34_N"/>
</dbReference>
<dbReference type="OrthoDB" id="10249111at2759"/>
<keyword evidence="4 6" id="KW-0963">Cytoplasm</keyword>
<keyword evidence="5 6" id="KW-0479">Metal-binding</keyword>
<dbReference type="Gene3D" id="2.30.30.870">
    <property type="entry name" value="Pelota, domain A"/>
    <property type="match status" value="1"/>
</dbReference>
<dbReference type="NCBIfam" id="TIGR00111">
    <property type="entry name" value="pelota"/>
    <property type="match status" value="1"/>
</dbReference>
<dbReference type="InterPro" id="IPR005142">
    <property type="entry name" value="eRF1_3"/>
</dbReference>
<evidence type="ECO:0000256" key="6">
    <source>
        <dbReference type="RuleBase" id="RU362019"/>
    </source>
</evidence>
<organism evidence="8 9">
    <name type="scientific">Tieghemiomyces parasiticus</name>
    <dbReference type="NCBI Taxonomy" id="78921"/>
    <lineage>
        <taxon>Eukaryota</taxon>
        <taxon>Fungi</taxon>
        <taxon>Fungi incertae sedis</taxon>
        <taxon>Zoopagomycota</taxon>
        <taxon>Kickxellomycotina</taxon>
        <taxon>Dimargaritomycetes</taxon>
        <taxon>Dimargaritales</taxon>
        <taxon>Dimargaritaceae</taxon>
        <taxon>Tieghemiomyces</taxon>
    </lineage>
</organism>
<evidence type="ECO:0000256" key="2">
    <source>
        <dbReference type="ARBA" id="ARBA00004496"/>
    </source>
</evidence>
<dbReference type="SUPFAM" id="SSF159065">
    <property type="entry name" value="Dom34/Pelota N-terminal domain-like"/>
    <property type="match status" value="1"/>
</dbReference>
<dbReference type="InterPro" id="IPR042226">
    <property type="entry name" value="eFR1_2_sf"/>
</dbReference>
<dbReference type="Gene3D" id="3.30.420.60">
    <property type="entry name" value="eRF1 domain 2"/>
    <property type="match status" value="1"/>
</dbReference>
<evidence type="ECO:0000256" key="4">
    <source>
        <dbReference type="ARBA" id="ARBA00022490"/>
    </source>
</evidence>
<evidence type="ECO:0000313" key="9">
    <source>
        <dbReference type="Proteomes" id="UP001150569"/>
    </source>
</evidence>
<evidence type="ECO:0000256" key="1">
    <source>
        <dbReference type="ARBA" id="ARBA00001968"/>
    </source>
</evidence>